<dbReference type="InParanoid" id="A0A078AMF4"/>
<sequence>MEQYTCYDEKNKNFTNIQMKQTELVDYAKNKQLYCYENELMANVLLTGFWYELCFEFQTAYKQCIGEDDQQKCIMEQLTYFAQMYYVQKIYLTLYLKDSYVGTIYDQCKENYYQDFGISKELLTKSLGSFNLTALYDDSKWEYKRDEECIEINGEYTFDMDLFYNQEDMRQLYRWDDSMEFLAICELASGDFPECKRDLFDSWDDFKICVEAKLSILNCFNFISENEKVRSILYHVCKYNRSKHVKEKDGILYVEDDNKNFNDRFSSYEEFNNLFE</sequence>
<evidence type="ECO:0000313" key="1">
    <source>
        <dbReference type="EMBL" id="CDW82572.1"/>
    </source>
</evidence>
<keyword evidence="2" id="KW-1185">Reference proteome</keyword>
<dbReference type="AlphaFoldDB" id="A0A078AMF4"/>
<dbReference type="Proteomes" id="UP000039865">
    <property type="component" value="Unassembled WGS sequence"/>
</dbReference>
<organism evidence="1 2">
    <name type="scientific">Stylonychia lemnae</name>
    <name type="common">Ciliate</name>
    <dbReference type="NCBI Taxonomy" id="5949"/>
    <lineage>
        <taxon>Eukaryota</taxon>
        <taxon>Sar</taxon>
        <taxon>Alveolata</taxon>
        <taxon>Ciliophora</taxon>
        <taxon>Intramacronucleata</taxon>
        <taxon>Spirotrichea</taxon>
        <taxon>Stichotrichia</taxon>
        <taxon>Sporadotrichida</taxon>
        <taxon>Oxytrichidae</taxon>
        <taxon>Stylonychinae</taxon>
        <taxon>Stylonychia</taxon>
    </lineage>
</organism>
<proteinExistence type="predicted"/>
<protein>
    <submittedName>
        <fullName evidence="1">Uncharacterized protein</fullName>
    </submittedName>
</protein>
<evidence type="ECO:0000313" key="2">
    <source>
        <dbReference type="Proteomes" id="UP000039865"/>
    </source>
</evidence>
<gene>
    <name evidence="1" type="primary">Contig12367.g13200</name>
    <name evidence="1" type="ORF">STYLEM_11605</name>
</gene>
<name>A0A078AMF4_STYLE</name>
<reference evidence="1 2" key="1">
    <citation type="submission" date="2014-06" db="EMBL/GenBank/DDBJ databases">
        <authorList>
            <person name="Swart Estienne"/>
        </authorList>
    </citation>
    <scope>NUCLEOTIDE SEQUENCE [LARGE SCALE GENOMIC DNA]</scope>
    <source>
        <strain evidence="1 2">130c</strain>
    </source>
</reference>
<accession>A0A078AMF4</accession>
<dbReference type="EMBL" id="CCKQ01011038">
    <property type="protein sequence ID" value="CDW82572.1"/>
    <property type="molecule type" value="Genomic_DNA"/>
</dbReference>